<proteinExistence type="predicted"/>
<evidence type="ECO:0000313" key="2">
    <source>
        <dbReference type="EMBL" id="KAK3259668.1"/>
    </source>
</evidence>
<evidence type="ECO:0000313" key="1">
    <source>
        <dbReference type="EMBL" id="KAK3245258.1"/>
    </source>
</evidence>
<reference evidence="2" key="2">
    <citation type="submission" date="2023-06" db="EMBL/GenBank/DDBJ databases">
        <title>Long-read-based genome assembly of the green algal bacterivore Cymbomonas tetramitiformis.</title>
        <authorList>
            <person name="Gyaltshen Y."/>
            <person name="Rozenberg A."/>
            <person name="Paasch A."/>
            <person name="Burns J.A."/>
            <person name="Warring S."/>
            <person name="Larson R."/>
            <person name="Maurer-Alcala X."/>
            <person name="Dacks J."/>
            <person name="Kim E."/>
        </authorList>
    </citation>
    <scope>NUCLEOTIDE SEQUENCE</scope>
    <source>
        <strain evidence="2">PLY_AMNH</strain>
    </source>
</reference>
<organism evidence="2 3">
    <name type="scientific">Cymbomonas tetramitiformis</name>
    <dbReference type="NCBI Taxonomy" id="36881"/>
    <lineage>
        <taxon>Eukaryota</taxon>
        <taxon>Viridiplantae</taxon>
        <taxon>Chlorophyta</taxon>
        <taxon>Pyramimonadophyceae</taxon>
        <taxon>Pyramimonadales</taxon>
        <taxon>Pyramimonadaceae</taxon>
        <taxon>Cymbomonas</taxon>
    </lineage>
</organism>
<dbReference type="AlphaFoldDB" id="A0AAE0KT23"/>
<comment type="caution">
    <text evidence="2">The sequence shown here is derived from an EMBL/GenBank/DDBJ whole genome shotgun (WGS) entry which is preliminary data.</text>
</comment>
<keyword evidence="3" id="KW-1185">Reference proteome</keyword>
<evidence type="ECO:0000313" key="3">
    <source>
        <dbReference type="Proteomes" id="UP001190700"/>
    </source>
</evidence>
<dbReference type="EMBL" id="LGRX02018563">
    <property type="protein sequence ID" value="KAK3259668.1"/>
    <property type="molecule type" value="Genomic_DNA"/>
</dbReference>
<protein>
    <submittedName>
        <fullName evidence="2">Uncharacterized protein</fullName>
    </submittedName>
</protein>
<sequence length="162" mass="15945">MHSTKKSAATTLYKVKPWARATDAFDGNFSTEVISGWLETIAAAGGGGWLGPTAAPGGDGRLGPTAAAGGDGRLGPTAAAGGGGRLVPTVAAGGGGRLGPMGTPSNSGGALPGATAWETLYAISVMNVFSSVAKASFIPLRAALCSSRRFCMAAAICIHNPL</sequence>
<reference evidence="2 3" key="1">
    <citation type="journal article" date="2015" name="Genome Biol. Evol.">
        <title>Comparative Genomics of a Bacterivorous Green Alga Reveals Evolutionary Causalities and Consequences of Phago-Mixotrophic Mode of Nutrition.</title>
        <authorList>
            <person name="Burns J.A."/>
            <person name="Paasch A."/>
            <person name="Narechania A."/>
            <person name="Kim E."/>
        </authorList>
    </citation>
    <scope>NUCLEOTIDE SEQUENCE [LARGE SCALE GENOMIC DNA]</scope>
    <source>
        <strain evidence="2">PLY_AMNH</strain>
    </source>
</reference>
<dbReference type="Proteomes" id="UP001190700">
    <property type="component" value="Unassembled WGS sequence"/>
</dbReference>
<dbReference type="EMBL" id="LGRX02030841">
    <property type="protein sequence ID" value="KAK3245258.1"/>
    <property type="molecule type" value="Genomic_DNA"/>
</dbReference>
<name>A0AAE0KT23_9CHLO</name>
<gene>
    <name evidence="2" type="ORF">CYMTET_31340</name>
    <name evidence="1" type="ORF">CYMTET_45163</name>
</gene>
<accession>A0AAE0KT23</accession>